<dbReference type="AlphaFoldDB" id="A0AAU2UX67"/>
<dbReference type="EMBL" id="CP108318">
    <property type="protein sequence ID" value="WTW59543.1"/>
    <property type="molecule type" value="Genomic_DNA"/>
</dbReference>
<feature type="region of interest" description="Disordered" evidence="1">
    <location>
        <begin position="47"/>
        <end position="83"/>
    </location>
</feature>
<evidence type="ECO:0000256" key="1">
    <source>
        <dbReference type="SAM" id="MobiDB-lite"/>
    </source>
</evidence>
<protein>
    <submittedName>
        <fullName evidence="2">Uncharacterized protein</fullName>
    </submittedName>
</protein>
<name>A0AAU2UX67_9ACTN</name>
<reference evidence="2" key="1">
    <citation type="submission" date="2022-10" db="EMBL/GenBank/DDBJ databases">
        <title>The complete genomes of actinobacterial strains from the NBC collection.</title>
        <authorList>
            <person name="Joergensen T.S."/>
            <person name="Alvarez Arevalo M."/>
            <person name="Sterndorff E.B."/>
            <person name="Faurdal D."/>
            <person name="Vuksanovic O."/>
            <person name="Mourched A.-S."/>
            <person name="Charusanti P."/>
            <person name="Shaw S."/>
            <person name="Blin K."/>
            <person name="Weber T."/>
        </authorList>
    </citation>
    <scope>NUCLEOTIDE SEQUENCE</scope>
    <source>
        <strain evidence="2">NBC_00003</strain>
    </source>
</reference>
<evidence type="ECO:0000313" key="2">
    <source>
        <dbReference type="EMBL" id="WTW59543.1"/>
    </source>
</evidence>
<accession>A0AAU2UX67</accession>
<proteinExistence type="predicted"/>
<feature type="compositionally biased region" description="Low complexity" evidence="1">
    <location>
        <begin position="48"/>
        <end position="64"/>
    </location>
</feature>
<sequence length="83" mass="8754">MVFVAVLLPNLLLVVVLALARYEEFMLGGHDPVGEPRERHLAAVPDLPATGAAPGEATSAEAASVDGARTPYEKPVARRRHAA</sequence>
<organism evidence="2">
    <name type="scientific">Streptomyces sp. NBC_00003</name>
    <dbReference type="NCBI Taxonomy" id="2903608"/>
    <lineage>
        <taxon>Bacteria</taxon>
        <taxon>Bacillati</taxon>
        <taxon>Actinomycetota</taxon>
        <taxon>Actinomycetes</taxon>
        <taxon>Kitasatosporales</taxon>
        <taxon>Streptomycetaceae</taxon>
        <taxon>Streptomyces</taxon>
    </lineage>
</organism>
<gene>
    <name evidence="2" type="ORF">OG549_02120</name>
</gene>